<feature type="region of interest" description="Disordered" evidence="1">
    <location>
        <begin position="19"/>
        <end position="90"/>
    </location>
</feature>
<comment type="caution">
    <text evidence="2">The sequence shown here is derived from an EMBL/GenBank/DDBJ whole genome shotgun (WGS) entry which is preliminary data.</text>
</comment>
<accession>A0A1F6GPG0</accession>
<dbReference type="AlphaFoldDB" id="A0A1F6GPG0"/>
<gene>
    <name evidence="2" type="ORF">A2557_01410</name>
</gene>
<evidence type="ECO:0000313" key="3">
    <source>
        <dbReference type="Proteomes" id="UP000177583"/>
    </source>
</evidence>
<feature type="compositionally biased region" description="Basic and acidic residues" evidence="1">
    <location>
        <begin position="81"/>
        <end position="90"/>
    </location>
</feature>
<proteinExistence type="predicted"/>
<feature type="compositionally biased region" description="Basic and acidic residues" evidence="1">
    <location>
        <begin position="57"/>
        <end position="73"/>
    </location>
</feature>
<protein>
    <submittedName>
        <fullName evidence="2">Uncharacterized protein</fullName>
    </submittedName>
</protein>
<reference evidence="2 3" key="1">
    <citation type="journal article" date="2016" name="Nat. Commun.">
        <title>Thousands of microbial genomes shed light on interconnected biogeochemical processes in an aquifer system.</title>
        <authorList>
            <person name="Anantharaman K."/>
            <person name="Brown C.T."/>
            <person name="Hug L.A."/>
            <person name="Sharon I."/>
            <person name="Castelle C.J."/>
            <person name="Probst A.J."/>
            <person name="Thomas B.C."/>
            <person name="Singh A."/>
            <person name="Wilkins M.J."/>
            <person name="Karaoz U."/>
            <person name="Brodie E.L."/>
            <person name="Williams K.H."/>
            <person name="Hubbard S.S."/>
            <person name="Banfield J.F."/>
        </authorList>
    </citation>
    <scope>NUCLEOTIDE SEQUENCE [LARGE SCALE GENOMIC DNA]</scope>
</reference>
<evidence type="ECO:0000256" key="1">
    <source>
        <dbReference type="SAM" id="MobiDB-lite"/>
    </source>
</evidence>
<name>A0A1F6GPG0_9PROT</name>
<dbReference type="Proteomes" id="UP000177583">
    <property type="component" value="Unassembled WGS sequence"/>
</dbReference>
<sequence>MWIPSLRIEKSFHLNRKANMNTSNLSSSPKASSPKLPSKATANKEGGAKNAVMEPQTKPKEALETKAKLKTESMDSPVAKTAKETKEPESKEVQEYLKAIDRLEKGVTTGEISEEDLDAALNGLEEKILALSPTQKKKLLSMDFFVQNKIEDLKVMKKTMTEYFDDLEKRNQAFDLLKDQQFIAILNDLPEAKTNTTTYDQSARPNQAQPISTKQIKA</sequence>
<organism evidence="2 3">
    <name type="scientific">Candidatus Lambdaproteobacteria bacterium RIFOXYD2_FULL_56_26</name>
    <dbReference type="NCBI Taxonomy" id="1817773"/>
    <lineage>
        <taxon>Bacteria</taxon>
        <taxon>Pseudomonadati</taxon>
        <taxon>Pseudomonadota</taxon>
        <taxon>Candidatus Lambdaproteobacteria</taxon>
    </lineage>
</organism>
<feature type="compositionally biased region" description="Low complexity" evidence="1">
    <location>
        <begin position="21"/>
        <end position="41"/>
    </location>
</feature>
<dbReference type="EMBL" id="MFNF01000051">
    <property type="protein sequence ID" value="OGH00012.1"/>
    <property type="molecule type" value="Genomic_DNA"/>
</dbReference>
<evidence type="ECO:0000313" key="2">
    <source>
        <dbReference type="EMBL" id="OGH00012.1"/>
    </source>
</evidence>
<feature type="region of interest" description="Disordered" evidence="1">
    <location>
        <begin position="196"/>
        <end position="218"/>
    </location>
</feature>